<dbReference type="SUPFAM" id="SSF46785">
    <property type="entry name" value="Winged helix' DNA-binding domain"/>
    <property type="match status" value="1"/>
</dbReference>
<dbReference type="Gene3D" id="1.10.10.10">
    <property type="entry name" value="Winged helix-like DNA-binding domain superfamily/Winged helix DNA-binding domain"/>
    <property type="match status" value="1"/>
</dbReference>
<comment type="similarity">
    <text evidence="1">Belongs to the initiator RepB protein family.</text>
</comment>
<evidence type="ECO:0000256" key="1">
    <source>
        <dbReference type="ARBA" id="ARBA00038283"/>
    </source>
</evidence>
<dbReference type="EMBL" id="FUWX01000019">
    <property type="protein sequence ID" value="SJZ99329.1"/>
    <property type="molecule type" value="Genomic_DNA"/>
</dbReference>
<protein>
    <submittedName>
        <fullName evidence="3">Protein involved in initiation of plasmid replication</fullName>
    </submittedName>
</protein>
<proteinExistence type="inferred from homology"/>
<dbReference type="InterPro" id="IPR036388">
    <property type="entry name" value="WH-like_DNA-bd_sf"/>
</dbReference>
<dbReference type="Pfam" id="PF21205">
    <property type="entry name" value="Rep3_C"/>
    <property type="match status" value="1"/>
</dbReference>
<feature type="domain" description="Initiator Rep protein WH1" evidence="2">
    <location>
        <begin position="5"/>
        <end position="151"/>
    </location>
</feature>
<evidence type="ECO:0000313" key="3">
    <source>
        <dbReference type="EMBL" id="SJZ99329.1"/>
    </source>
</evidence>
<name>A0A1T4Q6K2_9FUSO</name>
<dbReference type="AlphaFoldDB" id="A0A1T4Q6K2"/>
<dbReference type="RefSeq" id="WP_078694642.1">
    <property type="nucleotide sequence ID" value="NZ_FUWX01000019.1"/>
</dbReference>
<dbReference type="STRING" id="180163.SAMN02745174_02195"/>
<dbReference type="Pfam" id="PF01051">
    <property type="entry name" value="Rep3_N"/>
    <property type="match status" value="1"/>
</dbReference>
<dbReference type="OrthoDB" id="82218at2"/>
<gene>
    <name evidence="3" type="ORF">SAMN02745174_02195</name>
</gene>
<dbReference type="GO" id="GO:0003887">
    <property type="term" value="F:DNA-directed DNA polymerase activity"/>
    <property type="evidence" value="ECO:0007669"/>
    <property type="project" value="InterPro"/>
</dbReference>
<dbReference type="GO" id="GO:0006270">
    <property type="term" value="P:DNA replication initiation"/>
    <property type="evidence" value="ECO:0007669"/>
    <property type="project" value="InterPro"/>
</dbReference>
<evidence type="ECO:0000313" key="4">
    <source>
        <dbReference type="Proteomes" id="UP000191153"/>
    </source>
</evidence>
<dbReference type="InterPro" id="IPR000525">
    <property type="entry name" value="Initiator_Rep_WH1"/>
</dbReference>
<evidence type="ECO:0000259" key="2">
    <source>
        <dbReference type="Pfam" id="PF01051"/>
    </source>
</evidence>
<keyword evidence="4" id="KW-1185">Reference proteome</keyword>
<dbReference type="Proteomes" id="UP000191153">
    <property type="component" value="Unassembled WGS sequence"/>
</dbReference>
<accession>A0A1T4Q6K2</accession>
<reference evidence="3 4" key="1">
    <citation type="submission" date="2017-02" db="EMBL/GenBank/DDBJ databases">
        <authorList>
            <person name="Peterson S.W."/>
        </authorList>
    </citation>
    <scope>NUCLEOTIDE SEQUENCE [LARGE SCALE GENOMIC DNA]</scope>
    <source>
        <strain evidence="3 4">ATCC 700028</strain>
    </source>
</reference>
<dbReference type="InterPro" id="IPR036390">
    <property type="entry name" value="WH_DNA-bd_sf"/>
</dbReference>
<sequence>MKDILQYKNGLNNLELGKMSAREQDIFFYILFLLSKNKLAPLEIKFSELKKRIDGQYTNNKQLGNTIRKMVKKFQSTVQEYQIEEGKYCIFNVLEDTTVDVKNGIITTSLKKAFRELLEIEEKSKCYMSIDLKEMCNLKSSYLKILYRYLKQWDNVGKATIKIQDFKKILDIPEAYRFYDIDRRILIPAIEEFKDIFKGFSIEKNNSNTKGKKIDEITFTWQRVVKKKTKKQEDREQEKNITAAKKIFNKEVAVEKTIKAEKEIANLKAEERLAEIVKTNLSNNVAEEPIIEVTSDKYMEIYNDYLKANNIEHSVYVKKAFDIINKNKVRIKENKKAF</sequence>
<organism evidence="3 4">
    <name type="scientific">Cetobacterium ceti</name>
    <dbReference type="NCBI Taxonomy" id="180163"/>
    <lineage>
        <taxon>Bacteria</taxon>
        <taxon>Fusobacteriati</taxon>
        <taxon>Fusobacteriota</taxon>
        <taxon>Fusobacteriia</taxon>
        <taxon>Fusobacteriales</taxon>
        <taxon>Fusobacteriaceae</taxon>
        <taxon>Cetobacterium</taxon>
    </lineage>
</organism>